<proteinExistence type="predicted"/>
<dbReference type="Proteomes" id="UP000001631">
    <property type="component" value="Unassembled WGS sequence"/>
</dbReference>
<organism evidence="1 2">
    <name type="scientific">Ajellomyces capsulatus (strain G186AR / H82 / ATCC MYA-2454 / RMSCC 2432)</name>
    <name type="common">Darling's disease fungus</name>
    <name type="synonym">Histoplasma capsulatum</name>
    <dbReference type="NCBI Taxonomy" id="447093"/>
    <lineage>
        <taxon>Eukaryota</taxon>
        <taxon>Fungi</taxon>
        <taxon>Dikarya</taxon>
        <taxon>Ascomycota</taxon>
        <taxon>Pezizomycotina</taxon>
        <taxon>Eurotiomycetes</taxon>
        <taxon>Eurotiomycetidae</taxon>
        <taxon>Onygenales</taxon>
        <taxon>Ajellomycetaceae</taxon>
        <taxon>Histoplasma</taxon>
    </lineage>
</organism>
<dbReference type="HOGENOM" id="CLU_891285_0_0_1"/>
<sequence>MTLPKALQPEVYVPGKTTPEERGARSHRVYRQVWGARLSHEPTETKVIASSGAVIRELNCSGRRVLREVPIVPQWGMLQCPCFPEVAFFRAWKAPKETDVVYAFILLNITTQWVSQDEVVGRSEHVHGEELLLTPQKAPKEQATENQSMELPEDTNIGSCIRHLMLMYGRSVVVLDCQRTGLLKSLAILNKLDPIRIKNRSTRLRDSAKLMASICRKHPDDGRPGYIRVQAQVRRQQGLPSVVERLRVGGEQFRVELGLPKRAKLASPIGIFSPKPEPVSKQGRAIQTAQPWKLSNNIYPTAKLLYDFRILS</sequence>
<dbReference type="RefSeq" id="XP_045284223.1">
    <property type="nucleotide sequence ID" value="XM_045434917.1"/>
</dbReference>
<dbReference type="EMBL" id="GG663376">
    <property type="protein sequence ID" value="EEH03742.1"/>
    <property type="molecule type" value="Genomic_DNA"/>
</dbReference>
<name>C0NY74_AJECG</name>
<reference evidence="1" key="1">
    <citation type="submission" date="2009-02" db="EMBL/GenBank/DDBJ databases">
        <title>The Genome Sequence of Ajellomyces capsulatus strain G186AR.</title>
        <authorList>
            <consortium name="The Broad Institute Genome Sequencing Platform"/>
            <person name="Champion M."/>
            <person name="Cuomo C."/>
            <person name="Ma L.-J."/>
            <person name="Henn M.R."/>
            <person name="Sil A."/>
            <person name="Goldman B."/>
            <person name="Young S.K."/>
            <person name="Kodira C.D."/>
            <person name="Zeng Q."/>
            <person name="Koehrsen M."/>
            <person name="Alvarado L."/>
            <person name="Berlin A."/>
            <person name="Borenstein D."/>
            <person name="Chen Z."/>
            <person name="Engels R."/>
            <person name="Freedman E."/>
            <person name="Gellesch M."/>
            <person name="Goldberg J."/>
            <person name="Griggs A."/>
            <person name="Gujja S."/>
            <person name="Heiman D."/>
            <person name="Hepburn T."/>
            <person name="Howarth C."/>
            <person name="Jen D."/>
            <person name="Larson L."/>
            <person name="Lewis B."/>
            <person name="Mehta T."/>
            <person name="Park D."/>
            <person name="Pearson M."/>
            <person name="Roberts A."/>
            <person name="Saif S."/>
            <person name="Shea T."/>
            <person name="Shenoy N."/>
            <person name="Sisk P."/>
            <person name="Stolte C."/>
            <person name="Sykes S."/>
            <person name="Walk T."/>
            <person name="White J."/>
            <person name="Yandava C."/>
            <person name="Klein B."/>
            <person name="McEwen J.G."/>
            <person name="Puccia R."/>
            <person name="Goldman G.H."/>
            <person name="Felipe M.S."/>
            <person name="Nino-Vega G."/>
            <person name="San-Blas G."/>
            <person name="Taylor J."/>
            <person name="Mendoza L."/>
            <person name="Galagan J."/>
            <person name="Nusbaum C."/>
            <person name="Birren B."/>
        </authorList>
    </citation>
    <scope>NUCLEOTIDE SEQUENCE</scope>
    <source>
        <strain evidence="1">G186AR</strain>
    </source>
</reference>
<dbReference type="AlphaFoldDB" id="C0NY74"/>
<protein>
    <submittedName>
        <fullName evidence="1">Uncharacterized protein</fullName>
    </submittedName>
</protein>
<evidence type="ECO:0000313" key="2">
    <source>
        <dbReference type="Proteomes" id="UP000001631"/>
    </source>
</evidence>
<evidence type="ECO:0000313" key="1">
    <source>
        <dbReference type="EMBL" id="EEH03742.1"/>
    </source>
</evidence>
<dbReference type="GeneID" id="69040884"/>
<accession>C0NY74</accession>
<dbReference type="InParanoid" id="C0NY74"/>
<gene>
    <name evidence="1" type="ORF">HCBG_07868</name>
</gene>
<keyword evidence="2" id="KW-1185">Reference proteome</keyword>